<comment type="caution">
    <text evidence="9">The sequence shown here is derived from an EMBL/GenBank/DDBJ whole genome shotgun (WGS) entry which is preliminary data.</text>
</comment>
<accession>A0A0B1YRV2</accession>
<dbReference type="PANTHER" id="PTHR40074">
    <property type="entry name" value="O-ACETYLTRANSFERASE WECH"/>
    <property type="match status" value="1"/>
</dbReference>
<dbReference type="PANTHER" id="PTHR40074:SF2">
    <property type="entry name" value="O-ACETYLTRANSFERASE WECH"/>
    <property type="match status" value="1"/>
</dbReference>
<comment type="similarity">
    <text evidence="2">Belongs to the acyltransferase 3 family.</text>
</comment>
<protein>
    <recommendedName>
        <fullName evidence="8">Acyltransferase 3 domain-containing protein</fullName>
    </recommendedName>
</protein>
<dbReference type="GO" id="GO:0009246">
    <property type="term" value="P:enterobacterial common antigen biosynthetic process"/>
    <property type="evidence" value="ECO:0007669"/>
    <property type="project" value="TreeGrafter"/>
</dbReference>
<feature type="transmembrane region" description="Helical" evidence="7">
    <location>
        <begin position="14"/>
        <end position="36"/>
    </location>
</feature>
<gene>
    <name evidence="9" type="ORF">JZ00_28255</name>
</gene>
<evidence type="ECO:0000313" key="9">
    <source>
        <dbReference type="EMBL" id="KHK61459.1"/>
    </source>
</evidence>
<evidence type="ECO:0000256" key="5">
    <source>
        <dbReference type="ARBA" id="ARBA00022989"/>
    </source>
</evidence>
<evidence type="ECO:0000256" key="7">
    <source>
        <dbReference type="SAM" id="Phobius"/>
    </source>
</evidence>
<feature type="transmembrane region" description="Helical" evidence="7">
    <location>
        <begin position="275"/>
        <end position="294"/>
    </location>
</feature>
<evidence type="ECO:0000256" key="1">
    <source>
        <dbReference type="ARBA" id="ARBA00004651"/>
    </source>
</evidence>
<dbReference type="OrthoDB" id="1072135at2"/>
<dbReference type="AlphaFoldDB" id="A0A0B1YRV2"/>
<feature type="domain" description="Acyltransferase 3" evidence="8">
    <location>
        <begin position="11"/>
        <end position="329"/>
    </location>
</feature>
<organism evidence="9 10">
    <name type="scientific">Pseudomonas frederiksbergensis</name>
    <dbReference type="NCBI Taxonomy" id="104087"/>
    <lineage>
        <taxon>Bacteria</taxon>
        <taxon>Pseudomonadati</taxon>
        <taxon>Pseudomonadota</taxon>
        <taxon>Gammaproteobacteria</taxon>
        <taxon>Pseudomonadales</taxon>
        <taxon>Pseudomonadaceae</taxon>
        <taxon>Pseudomonas</taxon>
    </lineage>
</organism>
<keyword evidence="4 7" id="KW-0812">Transmembrane</keyword>
<keyword evidence="5 7" id="KW-1133">Transmembrane helix</keyword>
<feature type="transmembrane region" description="Helical" evidence="7">
    <location>
        <begin position="48"/>
        <end position="68"/>
    </location>
</feature>
<feature type="transmembrane region" description="Helical" evidence="7">
    <location>
        <begin position="80"/>
        <end position="100"/>
    </location>
</feature>
<evidence type="ECO:0000256" key="6">
    <source>
        <dbReference type="ARBA" id="ARBA00023136"/>
    </source>
</evidence>
<dbReference type="Proteomes" id="UP000030949">
    <property type="component" value="Unassembled WGS sequence"/>
</dbReference>
<feature type="transmembrane region" description="Helical" evidence="7">
    <location>
        <begin position="211"/>
        <end position="231"/>
    </location>
</feature>
<keyword evidence="3" id="KW-1003">Cell membrane</keyword>
<dbReference type="RefSeq" id="WP_039594416.1">
    <property type="nucleotide sequence ID" value="NZ_JQGJ02000029.1"/>
</dbReference>
<evidence type="ECO:0000256" key="3">
    <source>
        <dbReference type="ARBA" id="ARBA00022475"/>
    </source>
</evidence>
<evidence type="ECO:0000256" key="4">
    <source>
        <dbReference type="ARBA" id="ARBA00022692"/>
    </source>
</evidence>
<comment type="subcellular location">
    <subcellularLocation>
        <location evidence="1">Cell membrane</location>
        <topology evidence="1">Multi-pass membrane protein</topology>
    </subcellularLocation>
</comment>
<dbReference type="EMBL" id="JQGJ01000032">
    <property type="protein sequence ID" value="KHK61459.1"/>
    <property type="molecule type" value="Genomic_DNA"/>
</dbReference>
<proteinExistence type="inferred from homology"/>
<dbReference type="InterPro" id="IPR002656">
    <property type="entry name" value="Acyl_transf_3_dom"/>
</dbReference>
<feature type="transmembrane region" description="Helical" evidence="7">
    <location>
        <begin position="120"/>
        <end position="138"/>
    </location>
</feature>
<dbReference type="GO" id="GO:0005886">
    <property type="term" value="C:plasma membrane"/>
    <property type="evidence" value="ECO:0007669"/>
    <property type="project" value="UniProtKB-SubCell"/>
</dbReference>
<feature type="transmembrane region" description="Helical" evidence="7">
    <location>
        <begin position="314"/>
        <end position="332"/>
    </location>
</feature>
<feature type="transmembrane region" description="Helical" evidence="7">
    <location>
        <begin position="243"/>
        <end position="263"/>
    </location>
</feature>
<dbReference type="GO" id="GO:0016413">
    <property type="term" value="F:O-acetyltransferase activity"/>
    <property type="evidence" value="ECO:0007669"/>
    <property type="project" value="TreeGrafter"/>
</dbReference>
<evidence type="ECO:0000256" key="2">
    <source>
        <dbReference type="ARBA" id="ARBA00007400"/>
    </source>
</evidence>
<keyword evidence="6 7" id="KW-0472">Membrane</keyword>
<feature type="transmembrane region" description="Helical" evidence="7">
    <location>
        <begin position="150"/>
        <end position="170"/>
    </location>
</feature>
<feature type="transmembrane region" description="Helical" evidence="7">
    <location>
        <begin position="182"/>
        <end position="199"/>
    </location>
</feature>
<dbReference type="Pfam" id="PF01757">
    <property type="entry name" value="Acyl_transf_3"/>
    <property type="match status" value="1"/>
</dbReference>
<sequence>MTVKERDFSVGIDVARALACLLVVVVHISATDFYAFGPRWWPANFFDSIARIAVPVFFLISGALVLVPEEPIGTFYKKRIGRVLPPLIVWSVVYAAVYRTPGVTPIDSLLNIIKGLSSGHLWYFYAIIGLYLSAPFLGKIYRASSLLEKRLFLLFWVFVNCGVPLFRPLLDSYYDPRAPYHLQMFIGYFGFLFMGAYLSERSVQKSSSLEVASYLFLFVFGCAMTMWLTYTFSFRVGQPVQTFYGYLSLFVVVAAAAFFKLSLMIMALPKNIGKIIALVSSCSLGVYCIHPLVIDGIESLFALEHRISSTWFKIPIVAFIVFVVSVVIVYFARKMAFMRRII</sequence>
<evidence type="ECO:0000259" key="8">
    <source>
        <dbReference type="Pfam" id="PF01757"/>
    </source>
</evidence>
<name>A0A0B1YRV2_9PSED</name>
<reference evidence="10" key="1">
    <citation type="submission" date="2015-03" db="EMBL/GenBank/DDBJ databases">
        <title>Pseudomonas frederiksbergensis hydrocarbon degrader.</title>
        <authorList>
            <person name="Brown L.M."/>
            <person name="Ruiz O.N."/>
            <person name="Mueller S."/>
            <person name="Gunasekera T.S."/>
        </authorList>
    </citation>
    <scope>NUCLEOTIDE SEQUENCE [LARGE SCALE GENOMIC DNA]</scope>
    <source>
        <strain evidence="10">SI8</strain>
    </source>
</reference>
<evidence type="ECO:0000313" key="10">
    <source>
        <dbReference type="Proteomes" id="UP000030949"/>
    </source>
</evidence>